<feature type="domain" description="Amidohydrolase-related" evidence="1">
    <location>
        <begin position="40"/>
        <end position="215"/>
    </location>
</feature>
<feature type="non-terminal residue" evidence="2">
    <location>
        <position position="216"/>
    </location>
</feature>
<gene>
    <name evidence="2" type="ORF">S03H2_14184</name>
</gene>
<name>X1FC58_9ZZZZ</name>
<dbReference type="Pfam" id="PF04909">
    <property type="entry name" value="Amidohydro_2"/>
    <property type="match status" value="1"/>
</dbReference>
<dbReference type="Gene3D" id="3.20.20.140">
    <property type="entry name" value="Metal-dependent hydrolases"/>
    <property type="match status" value="1"/>
</dbReference>
<protein>
    <recommendedName>
        <fullName evidence="1">Amidohydrolase-related domain-containing protein</fullName>
    </recommendedName>
</protein>
<dbReference type="AlphaFoldDB" id="X1FC58"/>
<reference evidence="2" key="1">
    <citation type="journal article" date="2014" name="Front. Microbiol.">
        <title>High frequency of phylogenetically diverse reductive dehalogenase-homologous genes in deep subseafloor sedimentary metagenomes.</title>
        <authorList>
            <person name="Kawai M."/>
            <person name="Futagami T."/>
            <person name="Toyoda A."/>
            <person name="Takaki Y."/>
            <person name="Nishi S."/>
            <person name="Hori S."/>
            <person name="Arai W."/>
            <person name="Tsubouchi T."/>
            <person name="Morono Y."/>
            <person name="Uchiyama I."/>
            <person name="Ito T."/>
            <person name="Fujiyama A."/>
            <person name="Inagaki F."/>
            <person name="Takami H."/>
        </authorList>
    </citation>
    <scope>NUCLEOTIDE SEQUENCE</scope>
    <source>
        <strain evidence="2">Expedition CK06-06</strain>
    </source>
</reference>
<evidence type="ECO:0000313" key="2">
    <source>
        <dbReference type="EMBL" id="GAH42532.1"/>
    </source>
</evidence>
<evidence type="ECO:0000259" key="1">
    <source>
        <dbReference type="Pfam" id="PF04909"/>
    </source>
</evidence>
<accession>X1FC58</accession>
<dbReference type="InterPro" id="IPR032466">
    <property type="entry name" value="Metal_Hydrolase"/>
</dbReference>
<comment type="caution">
    <text evidence="2">The sequence shown here is derived from an EMBL/GenBank/DDBJ whole genome shotgun (WGS) entry which is preliminary data.</text>
</comment>
<dbReference type="EMBL" id="BARU01007194">
    <property type="protein sequence ID" value="GAH42532.1"/>
    <property type="molecule type" value="Genomic_DNA"/>
</dbReference>
<dbReference type="InterPro" id="IPR006680">
    <property type="entry name" value="Amidohydro-rel"/>
</dbReference>
<proteinExistence type="predicted"/>
<organism evidence="2">
    <name type="scientific">marine sediment metagenome</name>
    <dbReference type="NCBI Taxonomy" id="412755"/>
    <lineage>
        <taxon>unclassified sequences</taxon>
        <taxon>metagenomes</taxon>
        <taxon>ecological metagenomes</taxon>
    </lineage>
</organism>
<dbReference type="GO" id="GO:0016787">
    <property type="term" value="F:hydrolase activity"/>
    <property type="evidence" value="ECO:0007669"/>
    <property type="project" value="InterPro"/>
</dbReference>
<dbReference type="SUPFAM" id="SSF51556">
    <property type="entry name" value="Metallo-dependent hydrolases"/>
    <property type="match status" value="1"/>
</dbReference>
<sequence>MPELQFFDGCAMVGWRNARHPETIWHPDDFLRDYEYYGINAALVHHAVAVQYHQDYGNRRLLEEIADRPRLVPQWVLLPHHTHEIAPPDELIPEMLELGVRAVRLCPKTHNFPTSDDICGPLLEALQEHRIPLFVDVSELDVPAAAQLCERYPELPVVLCGVAWGVDRALEPALDRAPNLHIETHAFQGHRAYERIVNQVGAERLIFGTGLPDCSP</sequence>